<evidence type="ECO:0000313" key="2">
    <source>
        <dbReference type="EMBL" id="MFD2248606.1"/>
    </source>
</evidence>
<accession>A0ABW5D1R1</accession>
<feature type="compositionally biased region" description="Basic and acidic residues" evidence="1">
    <location>
        <begin position="49"/>
        <end position="60"/>
    </location>
</feature>
<organism evidence="2 3">
    <name type="scientific">Pontibacter ruber</name>
    <dbReference type="NCBI Taxonomy" id="1343895"/>
    <lineage>
        <taxon>Bacteria</taxon>
        <taxon>Pseudomonadati</taxon>
        <taxon>Bacteroidota</taxon>
        <taxon>Cytophagia</taxon>
        <taxon>Cytophagales</taxon>
        <taxon>Hymenobacteraceae</taxon>
        <taxon>Pontibacter</taxon>
    </lineage>
</organism>
<keyword evidence="3" id="KW-1185">Reference proteome</keyword>
<comment type="caution">
    <text evidence="2">The sequence shown here is derived from an EMBL/GenBank/DDBJ whole genome shotgun (WGS) entry which is preliminary data.</text>
</comment>
<name>A0ABW5D1R1_9BACT</name>
<gene>
    <name evidence="2" type="ORF">ACFSKP_20225</name>
</gene>
<dbReference type="Proteomes" id="UP001597374">
    <property type="component" value="Unassembled WGS sequence"/>
</dbReference>
<evidence type="ECO:0000313" key="3">
    <source>
        <dbReference type="Proteomes" id="UP001597374"/>
    </source>
</evidence>
<protein>
    <submittedName>
        <fullName evidence="2">Uncharacterized protein</fullName>
    </submittedName>
</protein>
<feature type="region of interest" description="Disordered" evidence="1">
    <location>
        <begin position="41"/>
        <end position="60"/>
    </location>
</feature>
<proteinExistence type="predicted"/>
<dbReference type="RefSeq" id="WP_250432131.1">
    <property type="nucleotide sequence ID" value="NZ_JALPRR010000005.1"/>
</dbReference>
<evidence type="ECO:0000256" key="1">
    <source>
        <dbReference type="SAM" id="MobiDB-lite"/>
    </source>
</evidence>
<reference evidence="3" key="1">
    <citation type="journal article" date="2019" name="Int. J. Syst. Evol. Microbiol.">
        <title>The Global Catalogue of Microorganisms (GCM) 10K type strain sequencing project: providing services to taxonomists for standard genome sequencing and annotation.</title>
        <authorList>
            <consortium name="The Broad Institute Genomics Platform"/>
            <consortium name="The Broad Institute Genome Sequencing Center for Infectious Disease"/>
            <person name="Wu L."/>
            <person name="Ma J."/>
        </authorList>
    </citation>
    <scope>NUCLEOTIDE SEQUENCE [LARGE SCALE GENOMIC DNA]</scope>
    <source>
        <strain evidence="3">CGMCC 4.1782</strain>
    </source>
</reference>
<dbReference type="EMBL" id="JBHUIM010000004">
    <property type="protein sequence ID" value="MFD2248606.1"/>
    <property type="molecule type" value="Genomic_DNA"/>
</dbReference>
<sequence>MAIILISKFYKEEPAKEAIPETTHQQNAALVHYLHQTDSTTTATAQQGVKEEEKLSEVYN</sequence>